<keyword evidence="4" id="KW-1185">Reference proteome</keyword>
<protein>
    <submittedName>
        <fullName evidence="3">Uncharacterized protein</fullName>
    </submittedName>
</protein>
<dbReference type="SUPFAM" id="SSF52540">
    <property type="entry name" value="P-loop containing nucleoside triphosphate hydrolases"/>
    <property type="match status" value="3"/>
</dbReference>
<feature type="chain" id="PRO_5010217952" evidence="2">
    <location>
        <begin position="20"/>
        <end position="1434"/>
    </location>
</feature>
<dbReference type="Proteomes" id="UP000186817">
    <property type="component" value="Unassembled WGS sequence"/>
</dbReference>
<evidence type="ECO:0000313" key="4">
    <source>
        <dbReference type="Proteomes" id="UP000186817"/>
    </source>
</evidence>
<accession>A0A1Q9C7Y5</accession>
<comment type="caution">
    <text evidence="3">The sequence shown here is derived from an EMBL/GenBank/DDBJ whole genome shotgun (WGS) entry which is preliminary data.</text>
</comment>
<feature type="signal peptide" evidence="2">
    <location>
        <begin position="1"/>
        <end position="19"/>
    </location>
</feature>
<sequence length="1434" mass="159906">MSWWQAALVVALLTPCACSSEAPSNLVVVGGFPTCGISYIYGILESHPNIVTFSIQIGALPNLQTEFEESVFALARALQVPTGRPLQEVCHAEFKSQAPTFRECNRLVNTIRGWYNMSVPATLVVSDESFFEKQMLASRWPGKVKLLLSVRDPADFLWTAYNFWALPGEPKANNQGTRKTHVRSPELFDELVLADGKKEAWAPRANKITGQWFDQIKNVKDVSANLLFLKSEDFTENLSASFARHFIYSKSRDVCQELDSFGVHYSACLGEHDECVDPEPAPSNLVVVGGFRTCGTKRIYSLLESHPNIVTFSIQIGALPNLQTEFEESVFALAKALQVPTGRPLIRVCDEFELKVPTFKECGRLVKKIKGSYNTSMPATLVVTDPSFFDKGMLASRWPGKVKLLLMVREPADFLWAAYNIWALPGEPKGQEGRKIHVRSPELFDELVLADGKKEAWAPRANKITGQWFDQIKNLKDVSANLMFLKSEDLAINLAATLAKMGTFIGVQATLFPHEVTDGYTNSLAARVAWTPVLLIGELCGWLRRFIYSKTRDVCEELDSFGVHYSACLGEHDECVDPKKETNSSAPSNLVVIGGFRTCGTKRIYSLLESHPNIVTLSIQVGAMPNLQTEFEESVFALAKALQVPTGRPLIQVCDEFEFKLPTFTECDRLVKKIRGWYNTSMPATLFVTDPSFFDQSMLASRWPGKVKLLLMVREPADFLWAAYNIWKLPGEPKGGSQDGSTDAPLGRTQERKIHVRSPELFDELVLADGKKEAWAPRANKITGQWFDQIKNLKDVSANLMFLKSEGIAAQEKTRLAGVEFGTIQGEIELPLPWGAADRSMSAGGTITKNKEGVPQWSGESATFNEYEEQCLLYEQSVEYYKRYLVAPRLIAELQGPAKRLVLGRPPDWVSYDGGVTVLLSTLRASLGRPQVAEMADFLTKYFKQTRRRNQETMPDYITRKCETYLRAQQALQRVMPHQGSRRASDGGEDRWPQTWGRRVSVDSEASGVSGQPAAPVSEPVDGSEPPTTGGNGDNTSQVDDNQWQWGGWQAGWSWSSQNYWSRGWNWSDTSSHAGSMRTHAKSLVEILPDFVQGWYLLHDSGLGASERNMIHTAVQGNYSLQRIAQELRAQWDENNLRHRDGHGRTQASYLGEYNEEISDVEDNHETYAANDLNEEGQILVAEAYPPRSSSQTEPSATIKTIVSNYFFPKLIFLAEQRRTIREYFLETFNGAGRQPNDLPQAQMAEGNDLEHAPFICYCEQALSATDEQAFMTTQEAVRHGWAVVDGGATKTLGSITAVQNILDKNQRDQGQTRLLSVDTQHQPLFSFGNSSENRCSSTIALGIQAAEKQGKLQIHTLDTGSGPVLLSVATLRSLGAIIDFQEDLICFRSVDAHRIIQARRSQSGHQLLPLRGNLCENSVMAKCAIPSLKDFLP</sequence>
<gene>
    <name evidence="3" type="ORF">AK812_SmicGene40721</name>
</gene>
<keyword evidence="2" id="KW-0732">Signal</keyword>
<dbReference type="EMBL" id="LSRX01001532">
    <property type="protein sequence ID" value="OLP79034.1"/>
    <property type="molecule type" value="Genomic_DNA"/>
</dbReference>
<feature type="compositionally biased region" description="Polar residues" evidence="1">
    <location>
        <begin position="1026"/>
        <end position="1042"/>
    </location>
</feature>
<dbReference type="OrthoDB" id="439971at2759"/>
<reference evidence="3 4" key="1">
    <citation type="submission" date="2016-02" db="EMBL/GenBank/DDBJ databases">
        <title>Genome analysis of coral dinoflagellate symbionts highlights evolutionary adaptations to a symbiotic lifestyle.</title>
        <authorList>
            <person name="Aranda M."/>
            <person name="Li Y."/>
            <person name="Liew Y.J."/>
            <person name="Baumgarten S."/>
            <person name="Simakov O."/>
            <person name="Wilson M."/>
            <person name="Piel J."/>
            <person name="Ashoor H."/>
            <person name="Bougouffa S."/>
            <person name="Bajic V.B."/>
            <person name="Ryu T."/>
            <person name="Ravasi T."/>
            <person name="Bayer T."/>
            <person name="Micklem G."/>
            <person name="Kim H."/>
            <person name="Bhak J."/>
            <person name="Lajeunesse T.C."/>
            <person name="Voolstra C.R."/>
        </authorList>
    </citation>
    <scope>NUCLEOTIDE SEQUENCE [LARGE SCALE GENOMIC DNA]</scope>
    <source>
        <strain evidence="3 4">CCMP2467</strain>
    </source>
</reference>
<organism evidence="3 4">
    <name type="scientific">Symbiodinium microadriaticum</name>
    <name type="common">Dinoflagellate</name>
    <name type="synonym">Zooxanthella microadriatica</name>
    <dbReference type="NCBI Taxonomy" id="2951"/>
    <lineage>
        <taxon>Eukaryota</taxon>
        <taxon>Sar</taxon>
        <taxon>Alveolata</taxon>
        <taxon>Dinophyceae</taxon>
        <taxon>Suessiales</taxon>
        <taxon>Symbiodiniaceae</taxon>
        <taxon>Symbiodinium</taxon>
    </lineage>
</organism>
<dbReference type="Gene3D" id="3.40.50.300">
    <property type="entry name" value="P-loop containing nucleotide triphosphate hydrolases"/>
    <property type="match status" value="3"/>
</dbReference>
<evidence type="ECO:0000256" key="1">
    <source>
        <dbReference type="SAM" id="MobiDB-lite"/>
    </source>
</evidence>
<name>A0A1Q9C7Y5_SYMMI</name>
<evidence type="ECO:0000256" key="2">
    <source>
        <dbReference type="SAM" id="SignalP"/>
    </source>
</evidence>
<evidence type="ECO:0000313" key="3">
    <source>
        <dbReference type="EMBL" id="OLP79034.1"/>
    </source>
</evidence>
<feature type="region of interest" description="Disordered" evidence="1">
    <location>
        <begin position="973"/>
        <end position="1042"/>
    </location>
</feature>
<feature type="compositionally biased region" description="Basic and acidic residues" evidence="1">
    <location>
        <begin position="983"/>
        <end position="992"/>
    </location>
</feature>
<dbReference type="InterPro" id="IPR027417">
    <property type="entry name" value="P-loop_NTPase"/>
</dbReference>
<proteinExistence type="predicted"/>